<proteinExistence type="predicted"/>
<organism evidence="1 2">
    <name type="scientific">Rubneribacter badeniensis</name>
    <dbReference type="NCBI Taxonomy" id="2070688"/>
    <lineage>
        <taxon>Bacteria</taxon>
        <taxon>Bacillati</taxon>
        <taxon>Actinomycetota</taxon>
        <taxon>Coriobacteriia</taxon>
        <taxon>Eggerthellales</taxon>
        <taxon>Eggerthellaceae</taxon>
        <taxon>Rubneribacter</taxon>
    </lineage>
</organism>
<accession>A0A2K2U6I8</accession>
<comment type="caution">
    <text evidence="1">The sequence shown here is derived from an EMBL/GenBank/DDBJ whole genome shotgun (WGS) entry which is preliminary data.</text>
</comment>
<keyword evidence="2" id="KW-1185">Reference proteome</keyword>
<sequence length="81" mass="8837">MEKRQVAKSNLVKKSFLTVILCYRIDAPLLNQDWHGPSRLVVQGSAIASEVPAGKREAPLRHPIGGFGGRLGERGFVSILV</sequence>
<dbReference type="EMBL" id="PPEL01000013">
    <property type="protein sequence ID" value="PNV65921.1"/>
    <property type="molecule type" value="Genomic_DNA"/>
</dbReference>
<reference evidence="1 2" key="1">
    <citation type="journal article" date="2018" name="Int. J. Syst. Evol. Microbiol.">
        <title>Rubneribacter badeniensis gen. nov., sp. nov. and Enteroscipio rubneri gen. nov., sp. nov., new members of the Eggerthellaceae isolated from human faeces.</title>
        <authorList>
            <person name="Danylec N."/>
            <person name="Gobl A."/>
            <person name="Stoll D.A."/>
            <person name="Hetzer B."/>
            <person name="Kulling S.E."/>
            <person name="Huch M."/>
        </authorList>
    </citation>
    <scope>NUCLEOTIDE SEQUENCE [LARGE SCALE GENOMIC DNA]</scope>
    <source>
        <strain evidence="1 2">ResAG-85</strain>
    </source>
</reference>
<dbReference type="AlphaFoldDB" id="A0A2K2U6I8"/>
<name>A0A2K2U6I8_9ACTN</name>
<protein>
    <submittedName>
        <fullName evidence="1">Uncharacterized protein</fullName>
    </submittedName>
</protein>
<gene>
    <name evidence="1" type="ORF">C2L80_04140</name>
</gene>
<dbReference type="Proteomes" id="UP000236488">
    <property type="component" value="Unassembled WGS sequence"/>
</dbReference>
<evidence type="ECO:0000313" key="1">
    <source>
        <dbReference type="EMBL" id="PNV65921.1"/>
    </source>
</evidence>
<evidence type="ECO:0000313" key="2">
    <source>
        <dbReference type="Proteomes" id="UP000236488"/>
    </source>
</evidence>